<reference evidence="19" key="1">
    <citation type="submission" date="2021-03" db="EMBL/GenBank/DDBJ databases">
        <title>Alkalibacter marinus sp. nov., isolated from tidal flat sediment.</title>
        <authorList>
            <person name="Namirimu T."/>
            <person name="Yang J.-A."/>
            <person name="Yang S.-H."/>
            <person name="Kim Y.-J."/>
            <person name="Kwon K.K."/>
        </authorList>
    </citation>
    <scope>NUCLEOTIDE SEQUENCE</scope>
    <source>
        <strain evidence="19">ES005</strain>
    </source>
</reference>
<dbReference type="EC" id="2.7.2.4" evidence="15"/>
<dbReference type="NCBIfam" id="TIGR00657">
    <property type="entry name" value="asp_kinases"/>
    <property type="match status" value="1"/>
</dbReference>
<feature type="binding site" evidence="14">
    <location>
        <begin position="176"/>
        <end position="177"/>
    </location>
    <ligand>
        <name>ATP</name>
        <dbReference type="ChEBI" id="CHEBI:30616"/>
    </ligand>
</feature>
<dbReference type="GO" id="GO:0004072">
    <property type="term" value="F:aspartate kinase activity"/>
    <property type="evidence" value="ECO:0007669"/>
    <property type="project" value="UniProtKB-EC"/>
</dbReference>
<accession>A0A974XF51</accession>
<evidence type="ECO:0000256" key="15">
    <source>
        <dbReference type="RuleBase" id="RU003448"/>
    </source>
</evidence>
<comment type="catalytic activity">
    <reaction evidence="13 15">
        <text>L-aspartate + ATP = 4-phospho-L-aspartate + ADP</text>
        <dbReference type="Rhea" id="RHEA:23776"/>
        <dbReference type="ChEBI" id="CHEBI:29991"/>
        <dbReference type="ChEBI" id="CHEBI:30616"/>
        <dbReference type="ChEBI" id="CHEBI:57535"/>
        <dbReference type="ChEBI" id="CHEBI:456216"/>
        <dbReference type="EC" id="2.7.2.4"/>
    </reaction>
</comment>
<dbReference type="PROSITE" id="PS00324">
    <property type="entry name" value="ASPARTOKINASE"/>
    <property type="match status" value="1"/>
</dbReference>
<evidence type="ECO:0000256" key="5">
    <source>
        <dbReference type="ARBA" id="ARBA00010122"/>
    </source>
</evidence>
<dbReference type="SUPFAM" id="SSF53633">
    <property type="entry name" value="Carbamate kinase-like"/>
    <property type="match status" value="1"/>
</dbReference>
<evidence type="ECO:0000313" key="19">
    <source>
        <dbReference type="EMBL" id="QSX08606.1"/>
    </source>
</evidence>
<name>A0A974XF51_9FIRM</name>
<feature type="domain" description="Aspartate/glutamate/uridylate kinase" evidence="17">
    <location>
        <begin position="2"/>
        <end position="233"/>
    </location>
</feature>
<dbReference type="InterPro" id="IPR001341">
    <property type="entry name" value="Asp_kinase"/>
</dbReference>
<dbReference type="InterPro" id="IPR045865">
    <property type="entry name" value="ACT-like_dom_sf"/>
</dbReference>
<keyword evidence="12" id="KW-0457">Lysine biosynthesis</keyword>
<dbReference type="Gene3D" id="3.40.1160.10">
    <property type="entry name" value="Acetylglutamate kinase-like"/>
    <property type="match status" value="1"/>
</dbReference>
<evidence type="ECO:0000256" key="3">
    <source>
        <dbReference type="ARBA" id="ARBA00004986"/>
    </source>
</evidence>
<dbReference type="PANTHER" id="PTHR21499">
    <property type="entry name" value="ASPARTATE KINASE"/>
    <property type="match status" value="1"/>
</dbReference>
<dbReference type="Pfam" id="PF13840">
    <property type="entry name" value="ACT_7"/>
    <property type="match status" value="1"/>
</dbReference>
<sequence>MKIIVQKYGGTSVNSPELRDIIVENLQIAKYKGFHSVLVVSAMGRDGEPYSTDSLFKLMPFRNPGDRETDLCLSCGEVISASVLAAHLKYKGFKAMALNGAQAGILTDDHFGKSTILSIDTTRILQLLKEGITPVVTGFQGVTANGDMTTLGRGGSDITAVALGGALEADEIEIFTDVDGVMSADPKVVSTALLIESIDYGEVFQLAEYGGKVIHPRAVEYARDHNLSLKVLNTRKYKDNIGTIISGMLPESSDLITAIAHEHGKIQVEVALHGESADILDHIAKRHISIDMINIFVDRGLFIINEEDQEALISVLDGLGIQAKITQKCTKVTLIGSKIKGVPGIMATAMGALIGCVDVLQTSDSHMTISLLVRSDQAEQAIVLLHHRFKGNR</sequence>
<feature type="binding site" evidence="14">
    <location>
        <begin position="7"/>
        <end position="10"/>
    </location>
    <ligand>
        <name>ATP</name>
        <dbReference type="ChEBI" id="CHEBI:30616"/>
    </ligand>
</feature>
<keyword evidence="11" id="KW-0220">Diaminopimelate biosynthesis</keyword>
<dbReference type="Gene3D" id="3.30.2130.10">
    <property type="entry name" value="VC0802-like"/>
    <property type="match status" value="1"/>
</dbReference>
<dbReference type="Proteomes" id="UP000663499">
    <property type="component" value="Chromosome"/>
</dbReference>
<keyword evidence="7 15" id="KW-0808">Transferase</keyword>
<evidence type="ECO:0000256" key="9">
    <source>
        <dbReference type="ARBA" id="ARBA00022777"/>
    </source>
</evidence>
<dbReference type="GO" id="GO:0019877">
    <property type="term" value="P:diaminopimelate biosynthetic process"/>
    <property type="evidence" value="ECO:0007669"/>
    <property type="project" value="UniProtKB-KW"/>
</dbReference>
<dbReference type="RefSeq" id="WP_207299947.1">
    <property type="nucleotide sequence ID" value="NZ_CP071444.1"/>
</dbReference>
<evidence type="ECO:0000259" key="18">
    <source>
        <dbReference type="Pfam" id="PF13840"/>
    </source>
</evidence>
<evidence type="ECO:0000256" key="13">
    <source>
        <dbReference type="ARBA" id="ARBA00047872"/>
    </source>
</evidence>
<feature type="binding site" evidence="14">
    <location>
        <begin position="212"/>
        <end position="213"/>
    </location>
    <ligand>
        <name>ATP</name>
        <dbReference type="ChEBI" id="CHEBI:30616"/>
    </ligand>
</feature>
<evidence type="ECO:0000256" key="11">
    <source>
        <dbReference type="ARBA" id="ARBA00022915"/>
    </source>
</evidence>
<protein>
    <recommendedName>
        <fullName evidence="15">Aspartokinase</fullName>
        <ecNumber evidence="15">2.7.2.4</ecNumber>
    </recommendedName>
</protein>
<dbReference type="InterPro" id="IPR005260">
    <property type="entry name" value="Asp_kin_monofn"/>
</dbReference>
<comment type="pathway">
    <text evidence="2 16">Amino-acid biosynthesis; L-lysine biosynthesis via DAP pathway; (S)-tetrahydrodipicolinate from L-aspartate: step 1/4.</text>
</comment>
<keyword evidence="9 15" id="KW-0418">Kinase</keyword>
<evidence type="ECO:0000256" key="1">
    <source>
        <dbReference type="ARBA" id="ARBA00003121"/>
    </source>
</evidence>
<evidence type="ECO:0000256" key="2">
    <source>
        <dbReference type="ARBA" id="ARBA00004766"/>
    </source>
</evidence>
<gene>
    <name evidence="19" type="ORF">J0B03_00490</name>
</gene>
<comment type="pathway">
    <text evidence="3 16">Amino-acid biosynthesis; L-methionine biosynthesis via de novo pathway; L-homoserine from L-aspartate: step 1/3.</text>
</comment>
<feature type="binding site" evidence="14">
    <location>
        <position position="77"/>
    </location>
    <ligand>
        <name>substrate</name>
    </ligand>
</feature>
<comment type="function">
    <text evidence="1">Catalyzes the phosphorylation of the beta-carboxyl group of aspartic acid with ATP to yield 4-phospho-L-aspartate, which is involved in the branched biosynthetic pathway leading to the biosynthesis of amino acids threonine, isoleucine and methionine.</text>
</comment>
<evidence type="ECO:0000256" key="12">
    <source>
        <dbReference type="ARBA" id="ARBA00023154"/>
    </source>
</evidence>
<dbReference type="KEGG" id="alka:J0B03_00490"/>
<proteinExistence type="inferred from homology"/>
<dbReference type="GO" id="GO:0005829">
    <property type="term" value="C:cytosol"/>
    <property type="evidence" value="ECO:0007669"/>
    <property type="project" value="TreeGrafter"/>
</dbReference>
<evidence type="ECO:0000256" key="7">
    <source>
        <dbReference type="ARBA" id="ARBA00022679"/>
    </source>
</evidence>
<evidence type="ECO:0000256" key="4">
    <source>
        <dbReference type="ARBA" id="ARBA00005139"/>
    </source>
</evidence>
<feature type="domain" description="CASTOR ACT" evidence="18">
    <location>
        <begin position="326"/>
        <end position="386"/>
    </location>
</feature>
<evidence type="ECO:0000256" key="6">
    <source>
        <dbReference type="ARBA" id="ARBA00022605"/>
    </source>
</evidence>
<dbReference type="EMBL" id="CP071444">
    <property type="protein sequence ID" value="QSX08606.1"/>
    <property type="molecule type" value="Genomic_DNA"/>
</dbReference>
<evidence type="ECO:0000259" key="17">
    <source>
        <dbReference type="Pfam" id="PF00696"/>
    </source>
</evidence>
<evidence type="ECO:0000256" key="10">
    <source>
        <dbReference type="ARBA" id="ARBA00022840"/>
    </source>
</evidence>
<evidence type="ECO:0000256" key="14">
    <source>
        <dbReference type="PIRSR" id="PIRSR000726-1"/>
    </source>
</evidence>
<evidence type="ECO:0000256" key="16">
    <source>
        <dbReference type="RuleBase" id="RU004249"/>
    </source>
</evidence>
<dbReference type="InterPro" id="IPR018042">
    <property type="entry name" value="Aspartate_kinase_CS"/>
</dbReference>
<organism evidence="19 20">
    <name type="scientific">Alkalibacter rhizosphaerae</name>
    <dbReference type="NCBI Taxonomy" id="2815577"/>
    <lineage>
        <taxon>Bacteria</taxon>
        <taxon>Bacillati</taxon>
        <taxon>Bacillota</taxon>
        <taxon>Clostridia</taxon>
        <taxon>Eubacteriales</taxon>
        <taxon>Eubacteriaceae</taxon>
        <taxon>Alkalibacter</taxon>
    </lineage>
</organism>
<dbReference type="InterPro" id="IPR027795">
    <property type="entry name" value="CASTOR_ACT_dom"/>
</dbReference>
<dbReference type="Pfam" id="PF00696">
    <property type="entry name" value="AA_kinase"/>
    <property type="match status" value="1"/>
</dbReference>
<keyword evidence="10 14" id="KW-0067">ATP-binding</keyword>
<dbReference type="InterPro" id="IPR036393">
    <property type="entry name" value="AceGlu_kinase-like_sf"/>
</dbReference>
<keyword evidence="20" id="KW-1185">Reference proteome</keyword>
<evidence type="ECO:0000313" key="20">
    <source>
        <dbReference type="Proteomes" id="UP000663499"/>
    </source>
</evidence>
<dbReference type="PANTHER" id="PTHR21499:SF3">
    <property type="entry name" value="ASPARTOKINASE"/>
    <property type="match status" value="1"/>
</dbReference>
<dbReference type="AlphaFoldDB" id="A0A974XF51"/>
<keyword evidence="8 14" id="KW-0547">Nucleotide-binding</keyword>
<dbReference type="GO" id="GO:0009090">
    <property type="term" value="P:homoserine biosynthetic process"/>
    <property type="evidence" value="ECO:0007669"/>
    <property type="project" value="TreeGrafter"/>
</dbReference>
<dbReference type="PIRSF" id="PIRSF000726">
    <property type="entry name" value="Asp_kin"/>
    <property type="match status" value="1"/>
</dbReference>
<keyword evidence="6 16" id="KW-0028">Amino-acid biosynthesis</keyword>
<dbReference type="InterPro" id="IPR001048">
    <property type="entry name" value="Asp/Glu/Uridylate_kinase"/>
</dbReference>
<comment type="pathway">
    <text evidence="4 16">Amino-acid biosynthesis; L-threonine biosynthesis; L-threonine from L-aspartate: step 1/5.</text>
</comment>
<feature type="binding site" evidence="14">
    <location>
        <position position="52"/>
    </location>
    <ligand>
        <name>substrate</name>
    </ligand>
</feature>
<evidence type="ECO:0000256" key="8">
    <source>
        <dbReference type="ARBA" id="ARBA00022741"/>
    </source>
</evidence>
<dbReference type="GO" id="GO:0005524">
    <property type="term" value="F:ATP binding"/>
    <property type="evidence" value="ECO:0007669"/>
    <property type="project" value="UniProtKB-KW"/>
</dbReference>
<dbReference type="GO" id="GO:0009089">
    <property type="term" value="P:lysine biosynthetic process via diaminopimelate"/>
    <property type="evidence" value="ECO:0007669"/>
    <property type="project" value="InterPro"/>
</dbReference>
<dbReference type="SUPFAM" id="SSF55021">
    <property type="entry name" value="ACT-like"/>
    <property type="match status" value="2"/>
</dbReference>
<comment type="similarity">
    <text evidence="5 15">Belongs to the aspartokinase family.</text>
</comment>